<dbReference type="Proteomes" id="UP001611075">
    <property type="component" value="Unassembled WGS sequence"/>
</dbReference>
<name>A0ABW7SVR0_9ACTN</name>
<comment type="caution">
    <text evidence="1">The sequence shown here is derived from an EMBL/GenBank/DDBJ whole genome shotgun (WGS) entry which is preliminary data.</text>
</comment>
<evidence type="ECO:0000313" key="1">
    <source>
        <dbReference type="EMBL" id="MFI0797021.1"/>
    </source>
</evidence>
<gene>
    <name evidence="1" type="ORF">ACH4OY_30715</name>
</gene>
<proteinExistence type="predicted"/>
<sequence length="61" mass="6745">MPTDDKPSADATGPPSFVVFEVTTARRVGAQLRYNGGHRLNEVRRAAWMLTVQEPPLASDY</sequence>
<evidence type="ECO:0000313" key="2">
    <source>
        <dbReference type="Proteomes" id="UP001611075"/>
    </source>
</evidence>
<reference evidence="1 2" key="1">
    <citation type="submission" date="2024-10" db="EMBL/GenBank/DDBJ databases">
        <title>The Natural Products Discovery Center: Release of the First 8490 Sequenced Strains for Exploring Actinobacteria Biosynthetic Diversity.</title>
        <authorList>
            <person name="Kalkreuter E."/>
            <person name="Kautsar S.A."/>
            <person name="Yang D."/>
            <person name="Bader C.D."/>
            <person name="Teijaro C.N."/>
            <person name="Fluegel L."/>
            <person name="Davis C.M."/>
            <person name="Simpson J.R."/>
            <person name="Lauterbach L."/>
            <person name="Steele A.D."/>
            <person name="Gui C."/>
            <person name="Meng S."/>
            <person name="Li G."/>
            <person name="Viehrig K."/>
            <person name="Ye F."/>
            <person name="Su P."/>
            <person name="Kiefer A.F."/>
            <person name="Nichols A."/>
            <person name="Cepeda A.J."/>
            <person name="Yan W."/>
            <person name="Fan B."/>
            <person name="Jiang Y."/>
            <person name="Adhikari A."/>
            <person name="Zheng C.-J."/>
            <person name="Schuster L."/>
            <person name="Cowan T.M."/>
            <person name="Smanski M.J."/>
            <person name="Chevrette M.G."/>
            <person name="De Carvalho L.P.S."/>
            <person name="Shen B."/>
        </authorList>
    </citation>
    <scope>NUCLEOTIDE SEQUENCE [LARGE SCALE GENOMIC DNA]</scope>
    <source>
        <strain evidence="1 2">NPDC021253</strain>
    </source>
</reference>
<keyword evidence="2" id="KW-1185">Reference proteome</keyword>
<accession>A0ABW7SVR0</accession>
<dbReference type="EMBL" id="JBIRPU010000041">
    <property type="protein sequence ID" value="MFI0797021.1"/>
    <property type="molecule type" value="Genomic_DNA"/>
</dbReference>
<dbReference type="RefSeq" id="WP_396685662.1">
    <property type="nucleotide sequence ID" value="NZ_JBIRPU010000041.1"/>
</dbReference>
<organism evidence="1 2">
    <name type="scientific">Micromonospora rubida</name>
    <dbReference type="NCBI Taxonomy" id="2697657"/>
    <lineage>
        <taxon>Bacteria</taxon>
        <taxon>Bacillati</taxon>
        <taxon>Actinomycetota</taxon>
        <taxon>Actinomycetes</taxon>
        <taxon>Micromonosporales</taxon>
        <taxon>Micromonosporaceae</taxon>
        <taxon>Micromonospora</taxon>
    </lineage>
</organism>
<protein>
    <submittedName>
        <fullName evidence="1">Uncharacterized protein</fullName>
    </submittedName>
</protein>